<feature type="non-terminal residue" evidence="1">
    <location>
        <position position="1"/>
    </location>
</feature>
<reference evidence="1" key="1">
    <citation type="submission" date="2021-06" db="EMBL/GenBank/DDBJ databases">
        <authorList>
            <person name="Kallberg Y."/>
            <person name="Tangrot J."/>
            <person name="Rosling A."/>
        </authorList>
    </citation>
    <scope>NUCLEOTIDE SEQUENCE</scope>
    <source>
        <strain evidence="1">FL130A</strain>
    </source>
</reference>
<accession>A0A9N9C5I8</accession>
<evidence type="ECO:0000313" key="2">
    <source>
        <dbReference type="Proteomes" id="UP000789508"/>
    </source>
</evidence>
<comment type="caution">
    <text evidence="1">The sequence shown here is derived from an EMBL/GenBank/DDBJ whole genome shotgun (WGS) entry which is preliminary data.</text>
</comment>
<dbReference type="EMBL" id="CAJVPS010003431">
    <property type="protein sequence ID" value="CAG8588750.1"/>
    <property type="molecule type" value="Genomic_DNA"/>
</dbReference>
<sequence length="46" mass="5280">TFPGEGCKEAQIFFLFSAKFWPAAYFISYGTITEPKSFLYFGTTRI</sequence>
<proteinExistence type="predicted"/>
<keyword evidence="2" id="KW-1185">Reference proteome</keyword>
<organism evidence="1 2">
    <name type="scientific">Ambispora leptoticha</name>
    <dbReference type="NCBI Taxonomy" id="144679"/>
    <lineage>
        <taxon>Eukaryota</taxon>
        <taxon>Fungi</taxon>
        <taxon>Fungi incertae sedis</taxon>
        <taxon>Mucoromycota</taxon>
        <taxon>Glomeromycotina</taxon>
        <taxon>Glomeromycetes</taxon>
        <taxon>Archaeosporales</taxon>
        <taxon>Ambisporaceae</taxon>
        <taxon>Ambispora</taxon>
    </lineage>
</organism>
<name>A0A9N9C5I8_9GLOM</name>
<protein>
    <submittedName>
        <fullName evidence="1">4453_t:CDS:1</fullName>
    </submittedName>
</protein>
<dbReference type="Proteomes" id="UP000789508">
    <property type="component" value="Unassembled WGS sequence"/>
</dbReference>
<dbReference type="AlphaFoldDB" id="A0A9N9C5I8"/>
<gene>
    <name evidence="1" type="ORF">ALEPTO_LOCUS7601</name>
</gene>
<evidence type="ECO:0000313" key="1">
    <source>
        <dbReference type="EMBL" id="CAG8588750.1"/>
    </source>
</evidence>